<organism evidence="1 2">
    <name type="scientific">Pantherophis guttatus</name>
    <name type="common">Corn snake</name>
    <name type="synonym">Elaphe guttata</name>
    <dbReference type="NCBI Taxonomy" id="94885"/>
    <lineage>
        <taxon>Eukaryota</taxon>
        <taxon>Metazoa</taxon>
        <taxon>Chordata</taxon>
        <taxon>Craniata</taxon>
        <taxon>Vertebrata</taxon>
        <taxon>Euteleostomi</taxon>
        <taxon>Lepidosauria</taxon>
        <taxon>Squamata</taxon>
        <taxon>Bifurcata</taxon>
        <taxon>Unidentata</taxon>
        <taxon>Episquamata</taxon>
        <taxon>Toxicofera</taxon>
        <taxon>Serpentes</taxon>
        <taxon>Colubroidea</taxon>
        <taxon>Colubridae</taxon>
        <taxon>Colubrinae</taxon>
        <taxon>Pantherophis</taxon>
    </lineage>
</organism>
<protein>
    <submittedName>
        <fullName evidence="2 3">Uncharacterized protein LOC132710346 isoform X2</fullName>
    </submittedName>
</protein>
<gene>
    <name evidence="2 3" type="primary">LOC132710346</name>
</gene>
<dbReference type="GeneID" id="132710346"/>
<evidence type="ECO:0000313" key="1">
    <source>
        <dbReference type="Proteomes" id="UP001652622"/>
    </source>
</evidence>
<dbReference type="RefSeq" id="XP_060542349.1">
    <property type="nucleotide sequence ID" value="XM_060686366.1"/>
</dbReference>
<sequence>MSCGKQEGESLRVPLLWRHSWDEQDFLRTTRRVGEKCLVQELPKQAVTRRASSQSGHAALFETSSTSQPISDIIDIKPLRLASVNCIHWMSFCLLKRQGFSIFFPKKISSLDLSFVVGVGGQKK</sequence>
<proteinExistence type="predicted"/>
<keyword evidence="1" id="KW-1185">Reference proteome</keyword>
<accession>A0ABM3Z1U1</accession>
<dbReference type="RefSeq" id="XP_060542350.1">
    <property type="nucleotide sequence ID" value="XM_060686367.1"/>
</dbReference>
<reference evidence="2 3" key="1">
    <citation type="submission" date="2025-05" db="UniProtKB">
        <authorList>
            <consortium name="RefSeq"/>
        </authorList>
    </citation>
    <scope>IDENTIFICATION</scope>
    <source>
        <tissue evidence="2 3">Blood</tissue>
    </source>
</reference>
<dbReference type="Proteomes" id="UP001652622">
    <property type="component" value="Unplaced"/>
</dbReference>
<name>A0ABM3Z1U1_PANGU</name>
<evidence type="ECO:0000313" key="2">
    <source>
        <dbReference type="RefSeq" id="XP_060542349.1"/>
    </source>
</evidence>
<evidence type="ECO:0000313" key="3">
    <source>
        <dbReference type="RefSeq" id="XP_060542350.1"/>
    </source>
</evidence>